<keyword evidence="1" id="KW-1133">Transmembrane helix</keyword>
<name>E6YNP9_9HYPH</name>
<keyword evidence="1" id="KW-0812">Transmembrane</keyword>
<sequence>MKDDISLWSALIISFFLILGSSLTLIGTIGLVRFSNFYERLHTSSLSTSWGGSSIIIASFFYSIHVDHVFVIHEILLMIFLFMTTPITSMLLSQTAVHRDQSKDFLKEPLSLLFHNHKKKKS</sequence>
<feature type="transmembrane region" description="Helical" evidence="1">
    <location>
        <begin position="44"/>
        <end position="64"/>
    </location>
</feature>
<dbReference type="RefSeq" id="WP_035006444.1">
    <property type="nucleotide sequence ID" value="NZ_KL407337.1"/>
</dbReference>
<dbReference type="AlphaFoldDB" id="E6YNP9"/>
<dbReference type="PATRIC" id="fig|685782.3.peg.790"/>
<dbReference type="NCBIfam" id="TIGR01300">
    <property type="entry name" value="CPA3_mnhG_phaG"/>
    <property type="match status" value="1"/>
</dbReference>
<feature type="transmembrane region" description="Helical" evidence="1">
    <location>
        <begin position="70"/>
        <end position="93"/>
    </location>
</feature>
<dbReference type="eggNOG" id="COG1320">
    <property type="taxonomic scope" value="Bacteria"/>
</dbReference>
<dbReference type="GO" id="GO:0015385">
    <property type="term" value="F:sodium:proton antiporter activity"/>
    <property type="evidence" value="ECO:0007669"/>
    <property type="project" value="TreeGrafter"/>
</dbReference>
<dbReference type="PANTHER" id="PTHR34703:SF1">
    <property type="entry name" value="ANTIPORTER SUBUNIT MNHG2-RELATED"/>
    <property type="match status" value="1"/>
</dbReference>
<evidence type="ECO:0000313" key="3">
    <source>
        <dbReference type="EMBL" id="KEC55271.1"/>
    </source>
</evidence>
<evidence type="ECO:0000313" key="4">
    <source>
        <dbReference type="Proteomes" id="UP000027336"/>
    </source>
</evidence>
<dbReference type="EMBL" id="FN645467">
    <property type="protein sequence ID" value="CBI78487.1"/>
    <property type="molecule type" value="Genomic_DNA"/>
</dbReference>
<proteinExistence type="predicted"/>
<gene>
    <name evidence="2" type="primary">phaG</name>
    <name evidence="2" type="ORF">BARRO_130131</name>
    <name evidence="3" type="ORF">O99_00771</name>
</gene>
<dbReference type="Proteomes" id="UP000027336">
    <property type="component" value="Unassembled WGS sequence"/>
</dbReference>
<feature type="transmembrane region" description="Helical" evidence="1">
    <location>
        <begin position="6"/>
        <end position="32"/>
    </location>
</feature>
<organism evidence="2">
    <name type="scientific">Bartonella rochalimae ATCC BAA-1498</name>
    <dbReference type="NCBI Taxonomy" id="685782"/>
    <lineage>
        <taxon>Bacteria</taxon>
        <taxon>Pseudomonadati</taxon>
        <taxon>Pseudomonadota</taxon>
        <taxon>Alphaproteobacteria</taxon>
        <taxon>Hyphomicrobiales</taxon>
        <taxon>Bartonellaceae</taxon>
        <taxon>Bartonella</taxon>
    </lineage>
</organism>
<evidence type="ECO:0000256" key="1">
    <source>
        <dbReference type="SAM" id="Phobius"/>
    </source>
</evidence>
<dbReference type="Pfam" id="PF03334">
    <property type="entry name" value="PhaG_MnhG_YufB"/>
    <property type="match status" value="1"/>
</dbReference>
<reference evidence="3 4" key="2">
    <citation type="submission" date="2012-04" db="EMBL/GenBank/DDBJ databases">
        <title>The Genome Sequence of Bartonella rochalimae BMGH.</title>
        <authorList>
            <consortium name="The Broad Institute Genome Sequencing Platform"/>
            <consortium name="The Broad Institute Genome Sequencing Center for Infectious Disease"/>
            <person name="Feldgarden M."/>
            <person name="Kirby J."/>
            <person name="Kosoy M."/>
            <person name="Birtles R."/>
            <person name="Probert W.S."/>
            <person name="Chiaraviglio L."/>
            <person name="Walker B."/>
            <person name="Young S.K."/>
            <person name="Zeng Q."/>
            <person name="Gargeya S."/>
            <person name="Fitzgerald M."/>
            <person name="Haas B."/>
            <person name="Abouelleil A."/>
            <person name="Alvarado L."/>
            <person name="Arachchi H.M."/>
            <person name="Berlin A.M."/>
            <person name="Chapman S.B."/>
            <person name="Goldberg J."/>
            <person name="Griggs A."/>
            <person name="Gujja S."/>
            <person name="Hansen M."/>
            <person name="Howarth C."/>
            <person name="Imamovic A."/>
            <person name="Larimer J."/>
            <person name="McCowen C."/>
            <person name="Montmayeur A."/>
            <person name="Murphy C."/>
            <person name="Neiman D."/>
            <person name="Pearson M."/>
            <person name="Priest M."/>
            <person name="Roberts A."/>
            <person name="Saif S."/>
            <person name="Shea T."/>
            <person name="Sisk P."/>
            <person name="Sykes S."/>
            <person name="Wortman J."/>
            <person name="Nusbaum C."/>
            <person name="Birren B."/>
        </authorList>
    </citation>
    <scope>NUCLEOTIDE SEQUENCE [LARGE SCALE GENOMIC DNA]</scope>
    <source>
        <strain evidence="3 4">ATCC BAA-1498</strain>
    </source>
</reference>
<keyword evidence="1" id="KW-0472">Membrane</keyword>
<evidence type="ECO:0000313" key="2">
    <source>
        <dbReference type="EMBL" id="CBI78487.1"/>
    </source>
</evidence>
<dbReference type="HOGENOM" id="CLU_121334_1_0_5"/>
<keyword evidence="4" id="KW-1185">Reference proteome</keyword>
<dbReference type="EMBL" id="AHPK01000013">
    <property type="protein sequence ID" value="KEC55271.1"/>
    <property type="molecule type" value="Genomic_DNA"/>
</dbReference>
<protein>
    <submittedName>
        <fullName evidence="2">Monovalent cation/proton antiporter PhaG</fullName>
    </submittedName>
    <submittedName>
        <fullName evidence="3">Monovalent cation/proton antiporter, MnhG/PhaG subunit</fullName>
    </submittedName>
</protein>
<accession>E6YNP9</accession>
<dbReference type="InterPro" id="IPR005133">
    <property type="entry name" value="PhaG_MnhG_YufB"/>
</dbReference>
<dbReference type="PANTHER" id="PTHR34703">
    <property type="entry name" value="ANTIPORTER SUBUNIT MNHG2-RELATED"/>
    <property type="match status" value="1"/>
</dbReference>
<dbReference type="OrthoDB" id="4427992at2"/>
<reference evidence="2" key="1">
    <citation type="journal article" date="2011" name="PLoS Genet.">
        <title>Parallel evolution of a type IV secretion system in radiating lineages of the host-restricted bacterial pathogen Bartonella.</title>
        <authorList>
            <person name="Engel P."/>
            <person name="Salzburger W."/>
            <person name="Liesch M."/>
            <person name="Chang C.C."/>
            <person name="Maruyama S."/>
            <person name="Lanz C."/>
            <person name="Calteau A."/>
            <person name="Lajus A."/>
            <person name="Medigue C."/>
            <person name="Schuster S.C."/>
            <person name="Dehio C."/>
        </authorList>
    </citation>
    <scope>NUCLEOTIDE SEQUENCE</scope>
    <source>
        <strain evidence="2">ATCC BAA-1498</strain>
    </source>
</reference>